<reference evidence="3" key="1">
    <citation type="submission" date="2012-12" db="EMBL/GenBank/DDBJ databases">
        <title>Identification and characterization of a phenylalanine ammonia-lyase gene family in Isatis indigotica Fort.</title>
        <authorList>
            <person name="Liu Q."/>
            <person name="Chen J."/>
            <person name="Zhou X."/>
            <person name="Di P."/>
            <person name="Xiao Y."/>
            <person name="Xuan H."/>
            <person name="Zhang L."/>
            <person name="Chen W."/>
        </authorList>
    </citation>
    <scope>NUCLEOTIDE SEQUENCE</scope>
    <source>
        <tissue evidence="3">Salivary gland</tissue>
    </source>
</reference>
<feature type="compositionally biased region" description="Acidic residues" evidence="1">
    <location>
        <begin position="132"/>
        <end position="156"/>
    </location>
</feature>
<feature type="region of interest" description="Disordered" evidence="1">
    <location>
        <begin position="119"/>
        <end position="156"/>
    </location>
</feature>
<proteinExistence type="evidence at transcript level"/>
<sequence length="156" mass="17186">MRLLKLTLVILLSEIAERTMCSDSDPSSSAKENAPVTWPQKSLLNASSSSGCTHQEIPYFDDAMGSQGGFLAVNCTKSCPEGKQENVVQGYQCVAKLESSNGEEVNVLVGYCDKGSCKPYHSPQHRTVSLITEEEEEEGEEEGEEEEDEEEDEEEE</sequence>
<dbReference type="EMBL" id="GADI01006017">
    <property type="protein sequence ID" value="JAA67791.1"/>
    <property type="molecule type" value="mRNA"/>
</dbReference>
<feature type="chain" id="PRO_5005516955" evidence="2">
    <location>
        <begin position="22"/>
        <end position="156"/>
    </location>
</feature>
<protein>
    <submittedName>
        <fullName evidence="3">Putative secreted salivary gland peptide</fullName>
    </submittedName>
</protein>
<dbReference type="AlphaFoldDB" id="A0A0K8R9N5"/>
<dbReference type="Gene3D" id="2.30.130.100">
    <property type="match status" value="1"/>
</dbReference>
<feature type="signal peptide" evidence="2">
    <location>
        <begin position="1"/>
        <end position="21"/>
    </location>
</feature>
<evidence type="ECO:0000256" key="2">
    <source>
        <dbReference type="SAM" id="SignalP"/>
    </source>
</evidence>
<evidence type="ECO:0000313" key="3">
    <source>
        <dbReference type="EMBL" id="JAA67791.1"/>
    </source>
</evidence>
<keyword evidence="2" id="KW-0732">Signal</keyword>
<name>A0A0K8R9N5_IXORI</name>
<accession>A0A0K8R9N5</accession>
<evidence type="ECO:0000256" key="1">
    <source>
        <dbReference type="SAM" id="MobiDB-lite"/>
    </source>
</evidence>
<organism evidence="3">
    <name type="scientific">Ixodes ricinus</name>
    <name type="common">Common tick</name>
    <name type="synonym">Acarus ricinus</name>
    <dbReference type="NCBI Taxonomy" id="34613"/>
    <lineage>
        <taxon>Eukaryota</taxon>
        <taxon>Metazoa</taxon>
        <taxon>Ecdysozoa</taxon>
        <taxon>Arthropoda</taxon>
        <taxon>Chelicerata</taxon>
        <taxon>Arachnida</taxon>
        <taxon>Acari</taxon>
        <taxon>Parasitiformes</taxon>
        <taxon>Ixodida</taxon>
        <taxon>Ixodoidea</taxon>
        <taxon>Ixodidae</taxon>
        <taxon>Ixodinae</taxon>
        <taxon>Ixodes</taxon>
    </lineage>
</organism>